<keyword evidence="2" id="KW-1185">Reference proteome</keyword>
<proteinExistence type="predicted"/>
<dbReference type="InParanoid" id="A0A2T2ZX72"/>
<dbReference type="AlphaFoldDB" id="A0A2T2ZX72"/>
<organism evidence="1 2">
    <name type="scientific">Coniella lustricola</name>
    <dbReference type="NCBI Taxonomy" id="2025994"/>
    <lineage>
        <taxon>Eukaryota</taxon>
        <taxon>Fungi</taxon>
        <taxon>Dikarya</taxon>
        <taxon>Ascomycota</taxon>
        <taxon>Pezizomycotina</taxon>
        <taxon>Sordariomycetes</taxon>
        <taxon>Sordariomycetidae</taxon>
        <taxon>Diaporthales</taxon>
        <taxon>Schizoparmaceae</taxon>
        <taxon>Coniella</taxon>
    </lineage>
</organism>
<evidence type="ECO:0000313" key="1">
    <source>
        <dbReference type="EMBL" id="PSR78783.1"/>
    </source>
</evidence>
<gene>
    <name evidence="1" type="ORF">BD289DRAFT_443380</name>
</gene>
<accession>A0A2T2ZX72</accession>
<name>A0A2T2ZX72_9PEZI</name>
<dbReference type="Proteomes" id="UP000241462">
    <property type="component" value="Unassembled WGS sequence"/>
</dbReference>
<protein>
    <submittedName>
        <fullName evidence="1">Uncharacterized protein</fullName>
    </submittedName>
</protein>
<evidence type="ECO:0000313" key="2">
    <source>
        <dbReference type="Proteomes" id="UP000241462"/>
    </source>
</evidence>
<sequence>MLQALQSPAADLLLEWEQMGATSGHLARPPLSILLLSPNVAFAEADQAEICAFSELSGVAPKAMHHFNRLFHNPEIRRRCGVDILTLQWACQFSFQGVTVKGKPNLSCSFVHIRRGNIFSRSSHSLERRLFNRL</sequence>
<dbReference type="EMBL" id="KZ678592">
    <property type="protein sequence ID" value="PSR78783.1"/>
    <property type="molecule type" value="Genomic_DNA"/>
</dbReference>
<reference evidence="1 2" key="1">
    <citation type="journal article" date="2018" name="Mycol. Prog.">
        <title>Coniella lustricola, a new species from submerged detritus.</title>
        <authorList>
            <person name="Raudabaugh D.B."/>
            <person name="Iturriaga T."/>
            <person name="Carver A."/>
            <person name="Mondo S."/>
            <person name="Pangilinan J."/>
            <person name="Lipzen A."/>
            <person name="He G."/>
            <person name="Amirebrahimi M."/>
            <person name="Grigoriev I.V."/>
            <person name="Miller A.N."/>
        </authorList>
    </citation>
    <scope>NUCLEOTIDE SEQUENCE [LARGE SCALE GENOMIC DNA]</scope>
    <source>
        <strain evidence="1 2">B22-T-1</strain>
    </source>
</reference>